<feature type="signal peptide" evidence="2">
    <location>
        <begin position="1"/>
        <end position="25"/>
    </location>
</feature>
<feature type="region of interest" description="Disordered" evidence="1">
    <location>
        <begin position="29"/>
        <end position="139"/>
    </location>
</feature>
<dbReference type="AlphaFoldDB" id="A0A5N8W3I2"/>
<feature type="compositionally biased region" description="Basic and acidic residues" evidence="1">
    <location>
        <begin position="60"/>
        <end position="75"/>
    </location>
</feature>
<feature type="chain" id="PRO_5025062846" description="Lipoprotein" evidence="2">
    <location>
        <begin position="26"/>
        <end position="168"/>
    </location>
</feature>
<feature type="compositionally biased region" description="Low complexity" evidence="1">
    <location>
        <begin position="35"/>
        <end position="45"/>
    </location>
</feature>
<keyword evidence="4" id="KW-1185">Reference proteome</keyword>
<sequence length="168" mass="17435">MHRTTTAAALLVTVAVSALSGCVTAQHPPVPGAPSAPSHASAPRPDGLAEPRIVQAPAREALERVGPREALERLGPRHTPTPTEPAVSAAPRRFASLPGTAPAATPRSPRPAPSADAGPRLPDPVVAFPRDLPQPLPGAGDMCAPGRKYDGWGKDSTWTVICEEMYGR</sequence>
<protein>
    <recommendedName>
        <fullName evidence="5">Lipoprotein</fullName>
    </recommendedName>
</protein>
<dbReference type="EMBL" id="VJZE01000130">
    <property type="protein sequence ID" value="MPY42067.1"/>
    <property type="molecule type" value="Genomic_DNA"/>
</dbReference>
<evidence type="ECO:0000313" key="4">
    <source>
        <dbReference type="Proteomes" id="UP000326979"/>
    </source>
</evidence>
<gene>
    <name evidence="3" type="ORF">FNH04_19815</name>
</gene>
<evidence type="ECO:0000256" key="2">
    <source>
        <dbReference type="SAM" id="SignalP"/>
    </source>
</evidence>
<evidence type="ECO:0008006" key="5">
    <source>
        <dbReference type="Google" id="ProtNLM"/>
    </source>
</evidence>
<name>A0A5N8W3I2_9ACTN</name>
<organism evidence="3 4">
    <name type="scientific">Streptomyces phyllanthi</name>
    <dbReference type="NCBI Taxonomy" id="1803180"/>
    <lineage>
        <taxon>Bacteria</taxon>
        <taxon>Bacillati</taxon>
        <taxon>Actinomycetota</taxon>
        <taxon>Actinomycetes</taxon>
        <taxon>Kitasatosporales</taxon>
        <taxon>Streptomycetaceae</taxon>
        <taxon>Streptomyces</taxon>
    </lineage>
</organism>
<keyword evidence="2" id="KW-0732">Signal</keyword>
<dbReference type="Proteomes" id="UP000326979">
    <property type="component" value="Unassembled WGS sequence"/>
</dbReference>
<evidence type="ECO:0000256" key="1">
    <source>
        <dbReference type="SAM" id="MobiDB-lite"/>
    </source>
</evidence>
<evidence type="ECO:0000313" key="3">
    <source>
        <dbReference type="EMBL" id="MPY42067.1"/>
    </source>
</evidence>
<dbReference type="PROSITE" id="PS51257">
    <property type="entry name" value="PROKAR_LIPOPROTEIN"/>
    <property type="match status" value="1"/>
</dbReference>
<accession>A0A5N8W3I2</accession>
<dbReference type="RefSeq" id="WP_322723328.1">
    <property type="nucleotide sequence ID" value="NZ_BAABEQ010000059.1"/>
</dbReference>
<comment type="caution">
    <text evidence="3">The sequence shown here is derived from an EMBL/GenBank/DDBJ whole genome shotgun (WGS) entry which is preliminary data.</text>
</comment>
<proteinExistence type="predicted"/>
<reference evidence="3 4" key="1">
    <citation type="submission" date="2019-07" db="EMBL/GenBank/DDBJ databases">
        <title>New species of Amycolatopsis and Streptomyces.</title>
        <authorList>
            <person name="Duangmal K."/>
            <person name="Teo W.F.A."/>
            <person name="Lipun K."/>
        </authorList>
    </citation>
    <scope>NUCLEOTIDE SEQUENCE [LARGE SCALE GENOMIC DNA]</scope>
    <source>
        <strain evidence="3 4">TISTR 2346</strain>
    </source>
</reference>
<feature type="compositionally biased region" description="Low complexity" evidence="1">
    <location>
        <begin position="98"/>
        <end position="119"/>
    </location>
</feature>